<accession>A0ACC7NNP6</accession>
<dbReference type="Proteomes" id="UP001629235">
    <property type="component" value="Unassembled WGS sequence"/>
</dbReference>
<reference evidence="1 2" key="1">
    <citation type="journal article" date="2024" name="Chem. Sci.">
        <title>Discovery of megapolipeptins by genome mining of a Burkholderiales bacteria collection.</title>
        <authorList>
            <person name="Paulo B.S."/>
            <person name="Recchia M.J.J."/>
            <person name="Lee S."/>
            <person name="Fergusson C.H."/>
            <person name="Romanowski S.B."/>
            <person name="Hernandez A."/>
            <person name="Krull N."/>
            <person name="Liu D.Y."/>
            <person name="Cavanagh H."/>
            <person name="Bos A."/>
            <person name="Gray C.A."/>
            <person name="Murphy B.T."/>
            <person name="Linington R.G."/>
            <person name="Eustaquio A.S."/>
        </authorList>
    </citation>
    <scope>NUCLEOTIDE SEQUENCE [LARGE SCALE GENOMIC DNA]</scope>
    <source>
        <strain evidence="1 2">RL18-126-BIB-B</strain>
    </source>
</reference>
<evidence type="ECO:0000313" key="2">
    <source>
        <dbReference type="Proteomes" id="UP001629235"/>
    </source>
</evidence>
<gene>
    <name evidence="1" type="ORF">PQR01_35885</name>
</gene>
<proteinExistence type="predicted"/>
<name>A0ACC7NNP6_9BURK</name>
<comment type="caution">
    <text evidence="1">The sequence shown here is derived from an EMBL/GenBank/DDBJ whole genome shotgun (WGS) entry which is preliminary data.</text>
</comment>
<evidence type="ECO:0000313" key="1">
    <source>
        <dbReference type="EMBL" id="MFM0108653.1"/>
    </source>
</evidence>
<protein>
    <submittedName>
        <fullName evidence="1">MFS transporter</fullName>
    </submittedName>
</protein>
<sequence length="431" mass="45799">MKSSISMTTPESAAALDAEARRYRSITRPEWRSLTLAGLGWTFESYDSFLLSLLLPVLALQFGLSKAQLGLFTSITAAGQITGGIIFGWVSDRLGRVRTAMLCIGIYSLFSGLLSIAPNEQWFATFRFFGALGMGGMWTSGAALVAETWHASRRGKGGALMQMGLPVGAILAITIAGIVSSSYGGLAGNGWRLLFLIGALPFFILFFVARKTPESPIWLGRRASKKQIAAAKSELAAPLATTNVRGLLLAFTFIFFLQYLYWGVFTWTPTFLLTVKHLDFVHSLKFVFALQFGAIAGFLLFSALVDRLGRRPMFIAYLLVGAVAVGVYIVSTDPLALMVAIFLTGFGVNGIFAGAGPFLAEVIGNTASRGLLMGLAYNGGRLGGFIAPLVIGALASTAGGFTLGLATTIVAFVAAAIVVLLAPETRGKTLE</sequence>
<organism evidence="1 2">
    <name type="scientific">Paraburkholderia rhynchosiae</name>
    <dbReference type="NCBI Taxonomy" id="487049"/>
    <lineage>
        <taxon>Bacteria</taxon>
        <taxon>Pseudomonadati</taxon>
        <taxon>Pseudomonadota</taxon>
        <taxon>Betaproteobacteria</taxon>
        <taxon>Burkholderiales</taxon>
        <taxon>Burkholderiaceae</taxon>
        <taxon>Paraburkholderia</taxon>
    </lineage>
</organism>
<keyword evidence="2" id="KW-1185">Reference proteome</keyword>
<dbReference type="EMBL" id="JAQQDW010000130">
    <property type="protein sequence ID" value="MFM0108653.1"/>
    <property type="molecule type" value="Genomic_DNA"/>
</dbReference>